<protein>
    <submittedName>
        <fullName evidence="1">Uncharacterized protein</fullName>
    </submittedName>
</protein>
<name>A0ABY7UNB7_9RHOB</name>
<proteinExistence type="predicted"/>
<gene>
    <name evidence="1" type="ORF">PRL19_08875</name>
</gene>
<dbReference type="EMBL" id="CP117466">
    <property type="protein sequence ID" value="WDA11433.1"/>
    <property type="molecule type" value="Genomic_DNA"/>
</dbReference>
<sequence>MARYPAPREWGVTARHVARVAREKGWSNRLRGSGTPVMQGTPKTFSMDEELAAMDGGRGYDGEELVA</sequence>
<evidence type="ECO:0000313" key="2">
    <source>
        <dbReference type="Proteomes" id="UP001216899"/>
    </source>
</evidence>
<keyword evidence="2" id="KW-1185">Reference proteome</keyword>
<dbReference type="RefSeq" id="WP_273742689.1">
    <property type="nucleotide sequence ID" value="NZ_CP117466.1"/>
</dbReference>
<accession>A0ABY7UNB7</accession>
<organism evidence="1 2">
    <name type="scientific">Paracoccus marcusii</name>
    <dbReference type="NCBI Taxonomy" id="59779"/>
    <lineage>
        <taxon>Bacteria</taxon>
        <taxon>Pseudomonadati</taxon>
        <taxon>Pseudomonadota</taxon>
        <taxon>Alphaproteobacteria</taxon>
        <taxon>Rhodobacterales</taxon>
        <taxon>Paracoccaceae</taxon>
        <taxon>Paracoccus</taxon>
    </lineage>
</organism>
<reference evidence="1 2" key="1">
    <citation type="submission" date="2023-02" db="EMBL/GenBank/DDBJ databases">
        <title>Whole genome sequenc of Paracoccus marcusii MBLB0836.</title>
        <authorList>
            <person name="Seo M.-J."/>
            <person name="Cho E.-S."/>
            <person name="Hwang C.Y."/>
        </authorList>
    </citation>
    <scope>NUCLEOTIDE SEQUENCE [LARGE SCALE GENOMIC DNA]</scope>
    <source>
        <strain evidence="1 2">MBLB0836</strain>
    </source>
</reference>
<dbReference type="Proteomes" id="UP001216899">
    <property type="component" value="Chromosome"/>
</dbReference>
<evidence type="ECO:0000313" key="1">
    <source>
        <dbReference type="EMBL" id="WDA11433.1"/>
    </source>
</evidence>